<protein>
    <submittedName>
        <fullName evidence="2">Uncharacterized protein</fullName>
    </submittedName>
</protein>
<organism evidence="2 3">
    <name type="scientific">Rickenella mellea</name>
    <dbReference type="NCBI Taxonomy" id="50990"/>
    <lineage>
        <taxon>Eukaryota</taxon>
        <taxon>Fungi</taxon>
        <taxon>Dikarya</taxon>
        <taxon>Basidiomycota</taxon>
        <taxon>Agaricomycotina</taxon>
        <taxon>Agaricomycetes</taxon>
        <taxon>Hymenochaetales</taxon>
        <taxon>Rickenellaceae</taxon>
        <taxon>Rickenella</taxon>
    </lineage>
</organism>
<keyword evidence="1" id="KW-0472">Membrane</keyword>
<keyword evidence="1" id="KW-1133">Transmembrane helix</keyword>
<evidence type="ECO:0000313" key="3">
    <source>
        <dbReference type="Proteomes" id="UP000294933"/>
    </source>
</evidence>
<proteinExistence type="predicted"/>
<gene>
    <name evidence="2" type="ORF">BD410DRAFT_794830</name>
</gene>
<dbReference type="Proteomes" id="UP000294933">
    <property type="component" value="Unassembled WGS sequence"/>
</dbReference>
<feature type="transmembrane region" description="Helical" evidence="1">
    <location>
        <begin position="12"/>
        <end position="29"/>
    </location>
</feature>
<dbReference type="AlphaFoldDB" id="A0A4Y7PQX8"/>
<name>A0A4Y7PQX8_9AGAM</name>
<sequence>MDHLHRSLISTVNVAFFTLSHALVSDLLWKGTVLKRPPHTALDIRRSYRVSRWKPPPF</sequence>
<evidence type="ECO:0000313" key="2">
    <source>
        <dbReference type="EMBL" id="TDL16920.1"/>
    </source>
</evidence>
<keyword evidence="3" id="KW-1185">Reference proteome</keyword>
<evidence type="ECO:0000256" key="1">
    <source>
        <dbReference type="SAM" id="Phobius"/>
    </source>
</evidence>
<keyword evidence="1" id="KW-0812">Transmembrane</keyword>
<dbReference type="VEuPathDB" id="FungiDB:BD410DRAFT_794830"/>
<reference evidence="2 3" key="1">
    <citation type="submission" date="2018-06" db="EMBL/GenBank/DDBJ databases">
        <title>A transcriptomic atlas of mushroom development highlights an independent origin of complex multicellularity.</title>
        <authorList>
            <consortium name="DOE Joint Genome Institute"/>
            <person name="Krizsan K."/>
            <person name="Almasi E."/>
            <person name="Merenyi Z."/>
            <person name="Sahu N."/>
            <person name="Viragh M."/>
            <person name="Koszo T."/>
            <person name="Mondo S."/>
            <person name="Kiss B."/>
            <person name="Balint B."/>
            <person name="Kues U."/>
            <person name="Barry K."/>
            <person name="Hegedus J.C."/>
            <person name="Henrissat B."/>
            <person name="Johnson J."/>
            <person name="Lipzen A."/>
            <person name="Ohm R."/>
            <person name="Nagy I."/>
            <person name="Pangilinan J."/>
            <person name="Yan J."/>
            <person name="Xiong Y."/>
            <person name="Grigoriev I.V."/>
            <person name="Hibbett D.S."/>
            <person name="Nagy L.G."/>
        </authorList>
    </citation>
    <scope>NUCLEOTIDE SEQUENCE [LARGE SCALE GENOMIC DNA]</scope>
    <source>
        <strain evidence="2 3">SZMC22713</strain>
    </source>
</reference>
<accession>A0A4Y7PQX8</accession>
<dbReference type="EMBL" id="ML170232">
    <property type="protein sequence ID" value="TDL16920.1"/>
    <property type="molecule type" value="Genomic_DNA"/>
</dbReference>